<evidence type="ECO:0008006" key="3">
    <source>
        <dbReference type="Google" id="ProtNLM"/>
    </source>
</evidence>
<proteinExistence type="predicted"/>
<accession>A0A1Y1VZY4</accession>
<organism evidence="1 2">
    <name type="scientific">Linderina pennispora</name>
    <dbReference type="NCBI Taxonomy" id="61395"/>
    <lineage>
        <taxon>Eukaryota</taxon>
        <taxon>Fungi</taxon>
        <taxon>Fungi incertae sedis</taxon>
        <taxon>Zoopagomycota</taxon>
        <taxon>Kickxellomycotina</taxon>
        <taxon>Kickxellomycetes</taxon>
        <taxon>Kickxellales</taxon>
        <taxon>Kickxellaceae</taxon>
        <taxon>Linderina</taxon>
    </lineage>
</organism>
<evidence type="ECO:0000313" key="2">
    <source>
        <dbReference type="Proteomes" id="UP000193922"/>
    </source>
</evidence>
<reference evidence="1 2" key="1">
    <citation type="submission" date="2016-07" db="EMBL/GenBank/DDBJ databases">
        <title>Pervasive Adenine N6-methylation of Active Genes in Fungi.</title>
        <authorList>
            <consortium name="DOE Joint Genome Institute"/>
            <person name="Mondo S.J."/>
            <person name="Dannebaum R.O."/>
            <person name="Kuo R.C."/>
            <person name="Labutti K."/>
            <person name="Haridas S."/>
            <person name="Kuo A."/>
            <person name="Salamov A."/>
            <person name="Ahrendt S.R."/>
            <person name="Lipzen A."/>
            <person name="Sullivan W."/>
            <person name="Andreopoulos W.B."/>
            <person name="Clum A."/>
            <person name="Lindquist E."/>
            <person name="Daum C."/>
            <person name="Ramamoorthy G.K."/>
            <person name="Gryganskyi A."/>
            <person name="Culley D."/>
            <person name="Magnuson J.K."/>
            <person name="James T.Y."/>
            <person name="O'Malley M.A."/>
            <person name="Stajich J.E."/>
            <person name="Spatafora J.W."/>
            <person name="Visel A."/>
            <person name="Grigoriev I.V."/>
        </authorList>
    </citation>
    <scope>NUCLEOTIDE SEQUENCE [LARGE SCALE GENOMIC DNA]</scope>
    <source>
        <strain evidence="1 2">ATCC 12442</strain>
    </source>
</reference>
<dbReference type="Proteomes" id="UP000193922">
    <property type="component" value="Unassembled WGS sequence"/>
</dbReference>
<evidence type="ECO:0000313" key="1">
    <source>
        <dbReference type="EMBL" id="ORX66830.1"/>
    </source>
</evidence>
<name>A0A1Y1VZY4_9FUNG</name>
<dbReference type="OrthoDB" id="10457283at2759"/>
<dbReference type="EMBL" id="MCFD01000014">
    <property type="protein sequence ID" value="ORX66830.1"/>
    <property type="molecule type" value="Genomic_DNA"/>
</dbReference>
<dbReference type="AlphaFoldDB" id="A0A1Y1VZY4"/>
<protein>
    <recommendedName>
        <fullName evidence="3">F-box domain-containing protein</fullName>
    </recommendedName>
</protein>
<dbReference type="RefSeq" id="XP_040740789.1">
    <property type="nucleotide sequence ID" value="XM_040888466.1"/>
</dbReference>
<comment type="caution">
    <text evidence="1">The sequence shown here is derived from an EMBL/GenBank/DDBJ whole genome shotgun (WGS) entry which is preliminary data.</text>
</comment>
<dbReference type="GeneID" id="63805114"/>
<sequence>MGKTEDVTDFVIKLDDGCMCKPQMTEILNMFYGYHFRWANIRSLVFVGTGFASFGNDPTYNPQMDPEAQMAYFQFIALFPNIRSIAYAEDGINTVCPGLAVRFTKLYPLYYWLFHYYRTQLTAVQGLHPLPPKALSSVAYETTDLTLNSWYLGHFIDSPSFDASVLRKMTIYDIIDGINWGWFRSRNGSEVVFSSLEKLSLRCAEQPHLETKVDPTGGFVLRFPKLLSLTVGGSIPVFGDIYRLFHQSPIEILKMGEDLNDLRYIDARIVSRIKAFFLVGRPYSDMPAFIQREAITRFYNMLNMVQHVSLFANPFPLTGVDQMFRLKCLNIDLGADEFPYLHRAIQQLPRLGVLDIVFKRHWSAGKYPYTLLPDENMPAIEDAVPSTYRYGTNVIDVSDLPPISTSLYYVSIAHSGPEMFHRACILIRSLPNLTRVAVHESNALGILEFNRIRGRGVKTEVYG</sequence>
<keyword evidence="2" id="KW-1185">Reference proteome</keyword>
<gene>
    <name evidence="1" type="ORF">DL89DRAFT_269877</name>
</gene>